<feature type="compositionally biased region" description="Basic residues" evidence="1">
    <location>
        <begin position="51"/>
        <end position="60"/>
    </location>
</feature>
<evidence type="ECO:0000313" key="3">
    <source>
        <dbReference type="Proteomes" id="UP000799753"/>
    </source>
</evidence>
<dbReference type="Proteomes" id="UP000799753">
    <property type="component" value="Unassembled WGS sequence"/>
</dbReference>
<gene>
    <name evidence="2" type="ORF">P280DRAFT_68563</name>
</gene>
<protein>
    <submittedName>
        <fullName evidence="2">Uncharacterized protein</fullName>
    </submittedName>
</protein>
<accession>A0A6A6RYE0</accession>
<dbReference type="AlphaFoldDB" id="A0A6A6RYE0"/>
<evidence type="ECO:0000313" key="2">
    <source>
        <dbReference type="EMBL" id="KAF2638994.1"/>
    </source>
</evidence>
<evidence type="ECO:0000256" key="1">
    <source>
        <dbReference type="SAM" id="MobiDB-lite"/>
    </source>
</evidence>
<sequence>MLNHLLMDGRRCDVSPDRSAMAVLGMEAGPTQTGRLWSLVHTSAPSVSPLVRRRQSPRRRPPADVALPGVWRSDDAMRSSPQPRLRTGALRESARGQGLGDRGHRKTTAASGAGGELVHQPFICPALPSCCFWSVYTLATQQSGTHGRWHRASASSSNTAALCILSIPKAPSTLPLTSRDLPPRISRARPVLLDAGLPSRETSSKLG</sequence>
<name>A0A6A6RYE0_9PLEO</name>
<proteinExistence type="predicted"/>
<keyword evidence="3" id="KW-1185">Reference proteome</keyword>
<feature type="region of interest" description="Disordered" evidence="1">
    <location>
        <begin position="47"/>
        <end position="111"/>
    </location>
</feature>
<reference evidence="2" key="1">
    <citation type="journal article" date="2020" name="Stud. Mycol.">
        <title>101 Dothideomycetes genomes: a test case for predicting lifestyles and emergence of pathogens.</title>
        <authorList>
            <person name="Haridas S."/>
            <person name="Albert R."/>
            <person name="Binder M."/>
            <person name="Bloem J."/>
            <person name="Labutti K."/>
            <person name="Salamov A."/>
            <person name="Andreopoulos B."/>
            <person name="Baker S."/>
            <person name="Barry K."/>
            <person name="Bills G."/>
            <person name="Bluhm B."/>
            <person name="Cannon C."/>
            <person name="Castanera R."/>
            <person name="Culley D."/>
            <person name="Daum C."/>
            <person name="Ezra D."/>
            <person name="Gonzalez J."/>
            <person name="Henrissat B."/>
            <person name="Kuo A."/>
            <person name="Liang C."/>
            <person name="Lipzen A."/>
            <person name="Lutzoni F."/>
            <person name="Magnuson J."/>
            <person name="Mondo S."/>
            <person name="Nolan M."/>
            <person name="Ohm R."/>
            <person name="Pangilinan J."/>
            <person name="Park H.-J."/>
            <person name="Ramirez L."/>
            <person name="Alfaro M."/>
            <person name="Sun H."/>
            <person name="Tritt A."/>
            <person name="Yoshinaga Y."/>
            <person name="Zwiers L.-H."/>
            <person name="Turgeon B."/>
            <person name="Goodwin S."/>
            <person name="Spatafora J."/>
            <person name="Crous P."/>
            <person name="Grigoriev I."/>
        </authorList>
    </citation>
    <scope>NUCLEOTIDE SEQUENCE</scope>
    <source>
        <strain evidence="2">CBS 473.64</strain>
    </source>
</reference>
<organism evidence="2 3">
    <name type="scientific">Massarina eburnea CBS 473.64</name>
    <dbReference type="NCBI Taxonomy" id="1395130"/>
    <lineage>
        <taxon>Eukaryota</taxon>
        <taxon>Fungi</taxon>
        <taxon>Dikarya</taxon>
        <taxon>Ascomycota</taxon>
        <taxon>Pezizomycotina</taxon>
        <taxon>Dothideomycetes</taxon>
        <taxon>Pleosporomycetidae</taxon>
        <taxon>Pleosporales</taxon>
        <taxon>Massarineae</taxon>
        <taxon>Massarinaceae</taxon>
        <taxon>Massarina</taxon>
    </lineage>
</organism>
<dbReference type="EMBL" id="MU006788">
    <property type="protein sequence ID" value="KAF2638994.1"/>
    <property type="molecule type" value="Genomic_DNA"/>
</dbReference>